<dbReference type="STRING" id="1120976.SAMN03080606_00846"/>
<dbReference type="PANTHER" id="PTHR21022:SF19">
    <property type="entry name" value="PREPHENATE DEHYDRATASE-RELATED"/>
    <property type="match status" value="1"/>
</dbReference>
<evidence type="ECO:0000256" key="8">
    <source>
        <dbReference type="ARBA" id="ARBA00047848"/>
    </source>
</evidence>
<dbReference type="FunFam" id="3.30.70.260:FF:000012">
    <property type="entry name" value="Prephenate dehydratase"/>
    <property type="match status" value="1"/>
</dbReference>
<reference evidence="12 13" key="1">
    <citation type="submission" date="2016-10" db="EMBL/GenBank/DDBJ databases">
        <authorList>
            <person name="de Groot N.N."/>
        </authorList>
    </citation>
    <scope>NUCLEOTIDE SEQUENCE [LARGE SCALE GENOMIC DNA]</scope>
    <source>
        <strain evidence="12 13">DSM 18978</strain>
    </source>
</reference>
<dbReference type="EMBL" id="FMUS01000004">
    <property type="protein sequence ID" value="SCY11637.1"/>
    <property type="molecule type" value="Genomic_DNA"/>
</dbReference>
<evidence type="ECO:0000256" key="1">
    <source>
        <dbReference type="ARBA" id="ARBA00004741"/>
    </source>
</evidence>
<accession>A0A1G5DAS6</accession>
<evidence type="ECO:0000259" key="11">
    <source>
        <dbReference type="PROSITE" id="PS51671"/>
    </source>
</evidence>
<dbReference type="EC" id="4.2.1.51" evidence="2 9"/>
<dbReference type="SUPFAM" id="SSF53850">
    <property type="entry name" value="Periplasmic binding protein-like II"/>
    <property type="match status" value="1"/>
</dbReference>
<evidence type="ECO:0000256" key="6">
    <source>
        <dbReference type="ARBA" id="ARBA00023222"/>
    </source>
</evidence>
<evidence type="ECO:0000256" key="4">
    <source>
        <dbReference type="ARBA" id="ARBA00022605"/>
    </source>
</evidence>
<evidence type="ECO:0000256" key="3">
    <source>
        <dbReference type="ARBA" id="ARBA00021872"/>
    </source>
</evidence>
<feature type="domain" description="Prephenate dehydratase" evidence="10">
    <location>
        <begin position="2"/>
        <end position="178"/>
    </location>
</feature>
<proteinExistence type="predicted"/>
<dbReference type="CDD" id="cd04905">
    <property type="entry name" value="ACT_CM-PDT"/>
    <property type="match status" value="1"/>
</dbReference>
<protein>
    <recommendedName>
        <fullName evidence="3 9">Prephenate dehydratase</fullName>
        <shortName evidence="9">PDT</shortName>
        <ecNumber evidence="2 9">4.2.1.51</ecNumber>
    </recommendedName>
</protein>
<keyword evidence="13" id="KW-1185">Reference proteome</keyword>
<dbReference type="NCBIfam" id="NF008865">
    <property type="entry name" value="PRK11898.1"/>
    <property type="match status" value="1"/>
</dbReference>
<evidence type="ECO:0000313" key="13">
    <source>
        <dbReference type="Proteomes" id="UP000198636"/>
    </source>
</evidence>
<dbReference type="PROSITE" id="PS51671">
    <property type="entry name" value="ACT"/>
    <property type="match status" value="1"/>
</dbReference>
<comment type="pathway">
    <text evidence="1 9">Amino-acid biosynthesis; L-phenylalanine biosynthesis; phenylpyruvate from prephenate: step 1/1.</text>
</comment>
<evidence type="ECO:0000313" key="12">
    <source>
        <dbReference type="EMBL" id="SCY11637.1"/>
    </source>
</evidence>
<dbReference type="GO" id="GO:0004664">
    <property type="term" value="F:prephenate dehydratase activity"/>
    <property type="evidence" value="ECO:0007669"/>
    <property type="project" value="UniProtKB-UniRule"/>
</dbReference>
<dbReference type="InterPro" id="IPR001086">
    <property type="entry name" value="Preph_deHydtase"/>
</dbReference>
<dbReference type="PROSITE" id="PS51171">
    <property type="entry name" value="PREPHENATE_DEHYDR_3"/>
    <property type="match status" value="1"/>
</dbReference>
<dbReference type="Gene3D" id="3.40.190.10">
    <property type="entry name" value="Periplasmic binding protein-like II"/>
    <property type="match status" value="2"/>
</dbReference>
<dbReference type="PANTHER" id="PTHR21022">
    <property type="entry name" value="PREPHENATE DEHYDRATASE P PROTEIN"/>
    <property type="match status" value="1"/>
</dbReference>
<dbReference type="RefSeq" id="WP_091540333.1">
    <property type="nucleotide sequence ID" value="NZ_FMUS01000004.1"/>
</dbReference>
<dbReference type="PROSITE" id="PS00858">
    <property type="entry name" value="PREPHENATE_DEHYDR_2"/>
    <property type="match status" value="1"/>
</dbReference>
<keyword evidence="4 9" id="KW-0028">Amino-acid biosynthesis</keyword>
<keyword evidence="5 9" id="KW-0057">Aromatic amino acid biosynthesis</keyword>
<evidence type="ECO:0000256" key="7">
    <source>
        <dbReference type="ARBA" id="ARBA00023239"/>
    </source>
</evidence>
<dbReference type="Gene3D" id="3.30.70.260">
    <property type="match status" value="1"/>
</dbReference>
<keyword evidence="6 9" id="KW-0584">Phenylalanine biosynthesis</keyword>
<evidence type="ECO:0000259" key="10">
    <source>
        <dbReference type="PROSITE" id="PS51171"/>
    </source>
</evidence>
<sequence>MEIGYLGPAGSFSHMAAYLYSQNSRLVPLKTFTDIIQGVEEKEIDEGILPIENSTEGAVTQVMDSLMKTRISTIRGEVILKIEHCILSDASSVEEIRHIYSHHQAIQQCRDFFNINYPHISLHSCDSSSSACMVVKEMGNQYGAIANTYAAKIHKLKILKCGIQDNNFNQTRFIIIGGRKTIVTGNDKTSIVFSFHNDYPGSLYLVLKAFADRGINLTRIESRPAKTEMGKYVFYIDFIGHKDNEMVMKVFEDISIYVNYFKVLGSYPIGITYE</sequence>
<gene>
    <name evidence="9" type="primary">pheA</name>
    <name evidence="12" type="ORF">SAMN03080606_00846</name>
</gene>
<dbReference type="Pfam" id="PF01842">
    <property type="entry name" value="ACT"/>
    <property type="match status" value="1"/>
</dbReference>
<evidence type="ECO:0000256" key="5">
    <source>
        <dbReference type="ARBA" id="ARBA00023141"/>
    </source>
</evidence>
<evidence type="ECO:0000256" key="9">
    <source>
        <dbReference type="RuleBase" id="RU361254"/>
    </source>
</evidence>
<dbReference type="AlphaFoldDB" id="A0A1G5DAS6"/>
<dbReference type="GO" id="GO:0005737">
    <property type="term" value="C:cytoplasm"/>
    <property type="evidence" value="ECO:0007669"/>
    <property type="project" value="TreeGrafter"/>
</dbReference>
<dbReference type="Proteomes" id="UP000198636">
    <property type="component" value="Unassembled WGS sequence"/>
</dbReference>
<organism evidence="12 13">
    <name type="scientific">Alkaliphilus peptidifermentans DSM 18978</name>
    <dbReference type="NCBI Taxonomy" id="1120976"/>
    <lineage>
        <taxon>Bacteria</taxon>
        <taxon>Bacillati</taxon>
        <taxon>Bacillota</taxon>
        <taxon>Clostridia</taxon>
        <taxon>Peptostreptococcales</taxon>
        <taxon>Natronincolaceae</taxon>
        <taxon>Alkaliphilus</taxon>
    </lineage>
</organism>
<keyword evidence="7 9" id="KW-0456">Lyase</keyword>
<dbReference type="SUPFAM" id="SSF55021">
    <property type="entry name" value="ACT-like"/>
    <property type="match status" value="1"/>
</dbReference>
<dbReference type="GO" id="GO:0009094">
    <property type="term" value="P:L-phenylalanine biosynthetic process"/>
    <property type="evidence" value="ECO:0007669"/>
    <property type="project" value="UniProtKB-UniPathway"/>
</dbReference>
<dbReference type="UniPathway" id="UPA00121">
    <property type="reaction ID" value="UER00345"/>
</dbReference>
<comment type="catalytic activity">
    <reaction evidence="8 9">
        <text>prephenate + H(+) = 3-phenylpyruvate + CO2 + H2O</text>
        <dbReference type="Rhea" id="RHEA:21648"/>
        <dbReference type="ChEBI" id="CHEBI:15377"/>
        <dbReference type="ChEBI" id="CHEBI:15378"/>
        <dbReference type="ChEBI" id="CHEBI:16526"/>
        <dbReference type="ChEBI" id="CHEBI:18005"/>
        <dbReference type="ChEBI" id="CHEBI:29934"/>
        <dbReference type="EC" id="4.2.1.51"/>
    </reaction>
</comment>
<dbReference type="InterPro" id="IPR018528">
    <property type="entry name" value="Preph_deHydtase_CS"/>
</dbReference>
<evidence type="ECO:0000256" key="2">
    <source>
        <dbReference type="ARBA" id="ARBA00013147"/>
    </source>
</evidence>
<feature type="domain" description="ACT" evidence="11">
    <location>
        <begin position="191"/>
        <end position="268"/>
    </location>
</feature>
<dbReference type="Pfam" id="PF00800">
    <property type="entry name" value="PDT"/>
    <property type="match status" value="1"/>
</dbReference>
<dbReference type="InterPro" id="IPR045865">
    <property type="entry name" value="ACT-like_dom_sf"/>
</dbReference>
<name>A0A1G5DAS6_9FIRM</name>
<dbReference type="CDD" id="cd13630">
    <property type="entry name" value="PBP2_PDT_1"/>
    <property type="match status" value="1"/>
</dbReference>
<dbReference type="InterPro" id="IPR002912">
    <property type="entry name" value="ACT_dom"/>
</dbReference>
<dbReference type="OrthoDB" id="9802281at2"/>